<evidence type="ECO:0000313" key="5">
    <source>
        <dbReference type="Proteomes" id="UP000621455"/>
    </source>
</evidence>
<keyword evidence="2" id="KW-0812">Transmembrane</keyword>
<evidence type="ECO:0000256" key="2">
    <source>
        <dbReference type="SAM" id="Phobius"/>
    </source>
</evidence>
<keyword evidence="5" id="KW-1185">Reference proteome</keyword>
<dbReference type="RefSeq" id="WP_167091142.1">
    <property type="nucleotide sequence ID" value="NZ_WHJG01000036.1"/>
</dbReference>
<gene>
    <name evidence="4" type="ORF">F2P44_25975</name>
</gene>
<feature type="signal peptide" evidence="3">
    <location>
        <begin position="1"/>
        <end position="22"/>
    </location>
</feature>
<feature type="compositionally biased region" description="Pro residues" evidence="1">
    <location>
        <begin position="35"/>
        <end position="45"/>
    </location>
</feature>
<proteinExistence type="predicted"/>
<feature type="transmembrane region" description="Helical" evidence="2">
    <location>
        <begin position="902"/>
        <end position="922"/>
    </location>
</feature>
<dbReference type="Proteomes" id="UP000621455">
    <property type="component" value="Unassembled WGS sequence"/>
</dbReference>
<evidence type="ECO:0000313" key="4">
    <source>
        <dbReference type="EMBL" id="NHZ82700.1"/>
    </source>
</evidence>
<reference evidence="4 5" key="1">
    <citation type="submission" date="2019-10" db="EMBL/GenBank/DDBJ databases">
        <title>Taxonomy of Antarctic Massilia spp.: description of Massilia rubra sp. nov., Massilia aquatica sp. nov., Massilia mucilaginosa sp. nov., Massilia frigida sp. nov. isolated from streams, lakes and regoliths.</title>
        <authorList>
            <person name="Holochova P."/>
            <person name="Sedlacek I."/>
            <person name="Kralova S."/>
            <person name="Maslanova I."/>
            <person name="Busse H.-J."/>
            <person name="Stankova E."/>
            <person name="Vrbovska V."/>
            <person name="Kovarovic V."/>
            <person name="Bartak M."/>
            <person name="Svec P."/>
            <person name="Pantucek R."/>
        </authorList>
    </citation>
    <scope>NUCLEOTIDE SEQUENCE [LARGE SCALE GENOMIC DNA]</scope>
    <source>
        <strain evidence="4 5">CCM 8695</strain>
    </source>
</reference>
<feature type="region of interest" description="Disordered" evidence="1">
    <location>
        <begin position="35"/>
        <end position="55"/>
    </location>
</feature>
<protein>
    <submittedName>
        <fullName evidence="4">Uncharacterized protein</fullName>
    </submittedName>
</protein>
<feature type="chain" id="PRO_5045421406" evidence="3">
    <location>
        <begin position="23"/>
        <end position="962"/>
    </location>
</feature>
<feature type="transmembrane region" description="Helical" evidence="2">
    <location>
        <begin position="869"/>
        <end position="890"/>
    </location>
</feature>
<comment type="caution">
    <text evidence="4">The sequence shown here is derived from an EMBL/GenBank/DDBJ whole genome shotgun (WGS) entry which is preliminary data.</text>
</comment>
<keyword evidence="2" id="KW-0472">Membrane</keyword>
<sequence length="962" mass="105416">MNLHSRWSFLPCAALGVLLALAEPAVRAATAPVPPVAAAPAPPKPGAASRPMPPEAVTVPVPRPETAVVAEPAAVAPVTPAPSKAAAATPAPSKPIAAVTPAPTKPIAAATPAPNKATAAPRLLSVEVLQRYDAKKRKRIQDALKLIFQGDASYAKAHATAGQPLSDNVVGPITLSFITRFWLYYNIEPAPNVSEESVAALLHFADRLAAHKEWRPDVLSVEFGQWIDKQTDRATLYPIRLRLDEVKLPPVLVRYHAVVTPQVVNAGDRVGQAYWYGLTEDDLKTITSKREFSAATVKALKALVEPDTVIAHADFEEEVQAVLADTGEKTGPLLPLLKEHAVTTDHGIGVTDETLAAIADRPVLPAPLATLLQKMVGMQYPHQQLFARALQDRLSVGIGSCQQVTPPTRRAPPPSGRMSDDDMKALIAAVSSGRDADPGLGKRLQSLRDAKLCAPAAPDMASDGAIASDSPGSTEASTVGELYKRYSYLFDQVGRKTPAYNPSAPITLAAGLCGCSDDQKTQVFRFLPFWQGGAAQRVDFSLVSRVNYYGVTFEDNGELIMANGGGRVSELFSGKDDRQLDFVTTARRHRVSVDWVIQRSAWGPWAALGAKEREFRFNQLSDNIVRLLRGRMTDFPSRARPWLSFGMAPVPVRGDGVTLYFDGYPRDPASVVQFDAFLARLRHMLDEYDFSLNIMMRRAELNTGIYQYDRLAGMVRPKETPAPASLTAKALQLFQREQVRRLPYFLVLFDEPSGHNKLLLRREIESSNTGVDQLHLLNRMVPVINFDGDGWQQLEDDLVYFNQNFGGVGFWPGRPLSATAPPKPAVAGVKHCNESQSVDDCIQDFFRDPPGQASSTDSTLKKIVCEYRWLLRFALDLMVLILVALAITYARSCQARTVLRKHYLVPLAVALLAVLVLVALLLFDPYLAPLTDGYLIPAVLVLCLIGMYFYFRAKFKERNERP</sequence>
<dbReference type="EMBL" id="WHJG01000036">
    <property type="protein sequence ID" value="NHZ82700.1"/>
    <property type="molecule type" value="Genomic_DNA"/>
</dbReference>
<accession>A0ABX0NJ29</accession>
<evidence type="ECO:0000256" key="3">
    <source>
        <dbReference type="SAM" id="SignalP"/>
    </source>
</evidence>
<keyword evidence="2" id="KW-1133">Transmembrane helix</keyword>
<name>A0ABX0NJ29_9BURK</name>
<feature type="transmembrane region" description="Helical" evidence="2">
    <location>
        <begin position="934"/>
        <end position="951"/>
    </location>
</feature>
<organism evidence="4 5">
    <name type="scientific">Massilia frigida</name>
    <dbReference type="NCBI Taxonomy" id="2609281"/>
    <lineage>
        <taxon>Bacteria</taxon>
        <taxon>Pseudomonadati</taxon>
        <taxon>Pseudomonadota</taxon>
        <taxon>Betaproteobacteria</taxon>
        <taxon>Burkholderiales</taxon>
        <taxon>Oxalobacteraceae</taxon>
        <taxon>Telluria group</taxon>
        <taxon>Massilia</taxon>
    </lineage>
</organism>
<evidence type="ECO:0000256" key="1">
    <source>
        <dbReference type="SAM" id="MobiDB-lite"/>
    </source>
</evidence>
<keyword evidence="3" id="KW-0732">Signal</keyword>